<dbReference type="GO" id="GO:0046872">
    <property type="term" value="F:metal ion binding"/>
    <property type="evidence" value="ECO:0007669"/>
    <property type="project" value="UniProtKB-KW"/>
</dbReference>
<evidence type="ECO:0000313" key="5">
    <source>
        <dbReference type="EMBL" id="KKW24553.1"/>
    </source>
</evidence>
<comment type="cofactor">
    <cofactor evidence="1">
        <name>Zn(2+)</name>
        <dbReference type="ChEBI" id="CHEBI:29105"/>
    </cofactor>
    <text evidence="1">Binds 1 zinc ion per subunit.</text>
</comment>
<dbReference type="STRING" id="1618671.UY67_C0006G0008"/>
<accession>A0A0G1X0A4</accession>
<dbReference type="SUPFAM" id="SSF53187">
    <property type="entry name" value="Zn-dependent exopeptidases"/>
    <property type="match status" value="1"/>
</dbReference>
<dbReference type="EMBL" id="LCQW01000006">
    <property type="protein sequence ID" value="KKW24553.1"/>
    <property type="molecule type" value="Genomic_DNA"/>
</dbReference>
<feature type="domain" description="UCP01524 winged helix-turn-helix" evidence="3">
    <location>
        <begin position="358"/>
        <end position="428"/>
    </location>
</feature>
<sequence>MLGQKFIYSGPHMVKEIDALLKRLFPICRSITGNGVRKTLSIIRTHVPLKIKEVPTGTKVFDWTVPKEWNIKDAYIKDPSGEKIVDFKKNNLHIVGYSIPVNTKMKLSGLKKHLHSIPEKPSIIPYKTSYYKENWGFCVTHEQLTSLKDGTYEVVIDSSLKDGSLTYGELLIPGKSKDEVLISCGICHPSMANDSLSGVVLATLLAKELLKKKGRYSYRFLFIPETIGAIVWLAGNKTGAKRIKHGLVATCLGDSGQFNYKKSRAGNASIDTAVEKALKDSKMPYSILDYWPTGSDERQFNSPGFSLPIGSLMRSVYGHFPEYHTSGDNLDFVKGKYVEETLRLYAEVIFILENDALCTSRNPFCEPQLGPRGLYDDHHPEEFVISLLWLANYSDGKNTLLDIANIADQPFRAVQAAAESLEKVGFLRLG</sequence>
<dbReference type="Gene3D" id="3.50.30.90">
    <property type="match status" value="1"/>
</dbReference>
<feature type="binding site" evidence="1">
    <location>
        <position position="188"/>
    </location>
    <ligand>
        <name>Zn(2+)</name>
        <dbReference type="ChEBI" id="CHEBI:29105"/>
    </ligand>
</feature>
<dbReference type="Proteomes" id="UP000034273">
    <property type="component" value="Unassembled WGS sequence"/>
</dbReference>
<evidence type="ECO:0000259" key="3">
    <source>
        <dbReference type="Pfam" id="PF16221"/>
    </source>
</evidence>
<evidence type="ECO:0000259" key="2">
    <source>
        <dbReference type="Pfam" id="PF09940"/>
    </source>
</evidence>
<dbReference type="Pfam" id="PF09940">
    <property type="entry name" value="DUF2172"/>
    <property type="match status" value="1"/>
</dbReference>
<evidence type="ECO:0000313" key="6">
    <source>
        <dbReference type="Proteomes" id="UP000034273"/>
    </source>
</evidence>
<dbReference type="InterPro" id="IPR032610">
    <property type="entry name" value="DUF2172"/>
</dbReference>
<feature type="binding site" evidence="1">
    <location>
        <position position="324"/>
    </location>
    <ligand>
        <name>Zn(2+)</name>
        <dbReference type="ChEBI" id="CHEBI:29105"/>
    </ligand>
</feature>
<evidence type="ECO:0000259" key="4">
    <source>
        <dbReference type="Pfam" id="PF16254"/>
    </source>
</evidence>
<dbReference type="PATRIC" id="fig|1618671.3.peg.277"/>
<gene>
    <name evidence="5" type="ORF">UY67_C0006G0008</name>
</gene>
<feature type="domain" description="DUF2172" evidence="2">
    <location>
        <begin position="68"/>
        <end position="159"/>
    </location>
</feature>
<comment type="caution">
    <text evidence="5">The sequence shown here is derived from an EMBL/GenBank/DDBJ whole genome shotgun (WGS) entry which is preliminary data.</text>
</comment>
<dbReference type="AlphaFoldDB" id="A0A0G1X0A4"/>
<reference evidence="5 6" key="1">
    <citation type="journal article" date="2015" name="Nature">
        <title>rRNA introns, odd ribosomes, and small enigmatic genomes across a large radiation of phyla.</title>
        <authorList>
            <person name="Brown C.T."/>
            <person name="Hug L.A."/>
            <person name="Thomas B.C."/>
            <person name="Sharon I."/>
            <person name="Castelle C.J."/>
            <person name="Singh A."/>
            <person name="Wilkins M.J."/>
            <person name="Williams K.H."/>
            <person name="Banfield J.F."/>
        </authorList>
    </citation>
    <scope>NUCLEOTIDE SEQUENCE [LARGE SCALE GENOMIC DNA]</scope>
</reference>
<proteinExistence type="predicted"/>
<dbReference type="Gene3D" id="3.40.630.10">
    <property type="entry name" value="Zn peptidases"/>
    <property type="match status" value="1"/>
</dbReference>
<protein>
    <recommendedName>
        <fullName evidence="7">Peptidase M28</fullName>
    </recommendedName>
</protein>
<feature type="domain" description="DUF4910" evidence="4">
    <location>
        <begin position="19"/>
        <end position="355"/>
    </location>
</feature>
<feature type="binding site" evidence="1">
    <location>
        <position position="194"/>
    </location>
    <ligand>
        <name>Zn(2+)</name>
        <dbReference type="ChEBI" id="CHEBI:29105"/>
    </ligand>
</feature>
<dbReference type="InterPro" id="IPR032589">
    <property type="entry name" value="DUF4910"/>
</dbReference>
<dbReference type="InterPro" id="IPR032622">
    <property type="entry name" value="UCP01524_HTH"/>
</dbReference>
<keyword evidence="1" id="KW-0862">Zinc</keyword>
<dbReference type="InterPro" id="IPR036388">
    <property type="entry name" value="WH-like_DNA-bd_sf"/>
</dbReference>
<name>A0A0G1X0A4_9BACT</name>
<dbReference type="InterPro" id="IPR012353">
    <property type="entry name" value="UCP015244"/>
</dbReference>
<dbReference type="PIRSF" id="PIRSF015244">
    <property type="entry name" value="UCP015244"/>
    <property type="match status" value="1"/>
</dbReference>
<organism evidence="5 6">
    <name type="scientific">Candidatus Kaiserbacteria bacterium GW2011_GWA2_52_12</name>
    <dbReference type="NCBI Taxonomy" id="1618671"/>
    <lineage>
        <taxon>Bacteria</taxon>
        <taxon>Candidatus Kaiseribacteriota</taxon>
    </lineage>
</organism>
<evidence type="ECO:0000256" key="1">
    <source>
        <dbReference type="PIRSR" id="PIRSR015244-50"/>
    </source>
</evidence>
<evidence type="ECO:0008006" key="7">
    <source>
        <dbReference type="Google" id="ProtNLM"/>
    </source>
</evidence>
<dbReference type="Gene3D" id="1.10.10.10">
    <property type="entry name" value="Winged helix-like DNA-binding domain superfamily/Winged helix DNA-binding domain"/>
    <property type="match status" value="1"/>
</dbReference>
<dbReference type="Pfam" id="PF16221">
    <property type="entry name" value="HTH_47"/>
    <property type="match status" value="1"/>
</dbReference>
<dbReference type="Pfam" id="PF16254">
    <property type="entry name" value="DUF4910"/>
    <property type="match status" value="1"/>
</dbReference>
<keyword evidence="1" id="KW-0479">Metal-binding</keyword>